<dbReference type="PANTHER" id="PTHR33365">
    <property type="entry name" value="YALI0B05434P"/>
    <property type="match status" value="1"/>
</dbReference>
<proteinExistence type="inferred from homology"/>
<evidence type="ECO:0000313" key="3">
    <source>
        <dbReference type="EMBL" id="KAK0516886.1"/>
    </source>
</evidence>
<dbReference type="Proteomes" id="UP001166286">
    <property type="component" value="Unassembled WGS sequence"/>
</dbReference>
<evidence type="ECO:0000256" key="2">
    <source>
        <dbReference type="ARBA" id="ARBA00035112"/>
    </source>
</evidence>
<gene>
    <name evidence="3" type="ORF">JMJ35_000041</name>
</gene>
<keyword evidence="4" id="KW-1185">Reference proteome</keyword>
<dbReference type="InterPro" id="IPR021765">
    <property type="entry name" value="UstYa-like"/>
</dbReference>
<accession>A0AA39RA11</accession>
<dbReference type="GO" id="GO:0043386">
    <property type="term" value="P:mycotoxin biosynthetic process"/>
    <property type="evidence" value="ECO:0007669"/>
    <property type="project" value="InterPro"/>
</dbReference>
<reference evidence="3" key="1">
    <citation type="submission" date="2023-03" db="EMBL/GenBank/DDBJ databases">
        <title>Complete genome of Cladonia borealis.</title>
        <authorList>
            <person name="Park H."/>
        </authorList>
    </citation>
    <scope>NUCLEOTIDE SEQUENCE</scope>
    <source>
        <strain evidence="3">ANT050790</strain>
    </source>
</reference>
<sequence>MLRQNIMCNAHVGIIPHHWIKQSPDPFANFNTWHKCRDIGAVEKWIEEHAIPEVEGEGSLPRPEGDRKMDFREAASLKIVDEMDVIYPGSALWSS</sequence>
<dbReference type="PANTHER" id="PTHR33365:SF4">
    <property type="entry name" value="CYCLOCHLOROTINE BIOSYNTHESIS PROTEIN O"/>
    <property type="match status" value="1"/>
</dbReference>
<evidence type="ECO:0000256" key="1">
    <source>
        <dbReference type="ARBA" id="ARBA00004685"/>
    </source>
</evidence>
<comment type="pathway">
    <text evidence="1">Mycotoxin biosynthesis.</text>
</comment>
<protein>
    <submittedName>
        <fullName evidence="3">Uncharacterized protein</fullName>
    </submittedName>
</protein>
<organism evidence="3 4">
    <name type="scientific">Cladonia borealis</name>
    <dbReference type="NCBI Taxonomy" id="184061"/>
    <lineage>
        <taxon>Eukaryota</taxon>
        <taxon>Fungi</taxon>
        <taxon>Dikarya</taxon>
        <taxon>Ascomycota</taxon>
        <taxon>Pezizomycotina</taxon>
        <taxon>Lecanoromycetes</taxon>
        <taxon>OSLEUM clade</taxon>
        <taxon>Lecanoromycetidae</taxon>
        <taxon>Lecanorales</taxon>
        <taxon>Lecanorineae</taxon>
        <taxon>Cladoniaceae</taxon>
        <taxon>Cladonia</taxon>
    </lineage>
</organism>
<comment type="similarity">
    <text evidence="2">Belongs to the ustYa family.</text>
</comment>
<name>A0AA39RA11_9LECA</name>
<comment type="caution">
    <text evidence="3">The sequence shown here is derived from an EMBL/GenBank/DDBJ whole genome shotgun (WGS) entry which is preliminary data.</text>
</comment>
<evidence type="ECO:0000313" key="4">
    <source>
        <dbReference type="Proteomes" id="UP001166286"/>
    </source>
</evidence>
<dbReference type="EMBL" id="JAFEKC020000001">
    <property type="protein sequence ID" value="KAK0516886.1"/>
    <property type="molecule type" value="Genomic_DNA"/>
</dbReference>
<dbReference type="AlphaFoldDB" id="A0AA39RA11"/>
<dbReference type="Pfam" id="PF11807">
    <property type="entry name" value="UstYa"/>
    <property type="match status" value="1"/>
</dbReference>